<protein>
    <submittedName>
        <fullName evidence="1">Uncharacterized protein</fullName>
    </submittedName>
</protein>
<dbReference type="Proteomes" id="UP000284547">
    <property type="component" value="Unassembled WGS sequence"/>
</dbReference>
<evidence type="ECO:0000313" key="2">
    <source>
        <dbReference type="Proteomes" id="UP000284547"/>
    </source>
</evidence>
<dbReference type="OrthoDB" id="7865776at2"/>
<dbReference type="AlphaFoldDB" id="A0A411Z823"/>
<name>A0A411Z823_9RHOB</name>
<reference evidence="1 2" key="1">
    <citation type="submission" date="2018-08" db="EMBL/GenBank/DDBJ databases">
        <title>Flavobacterium tibetense sp. nov., isolated from a wetland YonghuCo on Tibetan Plateau.</title>
        <authorList>
            <person name="Phurbu D."/>
            <person name="Lu H."/>
            <person name="Xing P."/>
        </authorList>
    </citation>
    <scope>NUCLEOTIDE SEQUENCE [LARGE SCALE GENOMIC DNA]</scope>
    <source>
        <strain evidence="1 2">DJC</strain>
    </source>
</reference>
<proteinExistence type="predicted"/>
<sequence>MSLLGRLRAALGRDDASLLARARGDVRMGLGLNPPACLAPLNRAIAALERLPNTPEVALLLGRALRAKAQALTGKPARILRARSVAKLRAMIEQPRISVPERAALWAALAQAWLPLPEDATDPDRSYRQLLRAEEAQTEALVIPSAATHLAMAEILLALCRSPLCPDAHRRALSLRQYLLAARALAPDADERHTADILESDVLQLFPGLAAGDAP</sequence>
<accession>A0A411Z823</accession>
<comment type="caution">
    <text evidence="1">The sequence shown here is derived from an EMBL/GenBank/DDBJ whole genome shotgun (WGS) entry which is preliminary data.</text>
</comment>
<dbReference type="RefSeq" id="WP_118149896.1">
    <property type="nucleotide sequence ID" value="NZ_QWEY01000001.1"/>
</dbReference>
<evidence type="ECO:0000313" key="1">
    <source>
        <dbReference type="EMBL" id="RGP39176.1"/>
    </source>
</evidence>
<gene>
    <name evidence="1" type="ORF">D1012_03460</name>
</gene>
<keyword evidence="2" id="KW-1185">Reference proteome</keyword>
<organism evidence="1 2">
    <name type="scientific">Pseudotabrizicola alkalilacus</name>
    <dbReference type="NCBI Taxonomy" id="2305252"/>
    <lineage>
        <taxon>Bacteria</taxon>
        <taxon>Pseudomonadati</taxon>
        <taxon>Pseudomonadota</taxon>
        <taxon>Alphaproteobacteria</taxon>
        <taxon>Rhodobacterales</taxon>
        <taxon>Paracoccaceae</taxon>
        <taxon>Pseudotabrizicola</taxon>
    </lineage>
</organism>
<dbReference type="EMBL" id="QWEY01000001">
    <property type="protein sequence ID" value="RGP39176.1"/>
    <property type="molecule type" value="Genomic_DNA"/>
</dbReference>